<dbReference type="EMBL" id="JAKJXO020000001">
    <property type="protein sequence ID" value="KAL1613034.1"/>
    <property type="molecule type" value="Genomic_DNA"/>
</dbReference>
<keyword evidence="3" id="KW-1185">Reference proteome</keyword>
<reference evidence="2 3" key="1">
    <citation type="submission" date="2024-02" db="EMBL/GenBank/DDBJ databases">
        <title>De novo assembly and annotation of 12 fungi associated with fruit tree decline syndrome in Ontario, Canada.</title>
        <authorList>
            <person name="Sulman M."/>
            <person name="Ellouze W."/>
            <person name="Ilyukhin E."/>
        </authorList>
    </citation>
    <scope>NUCLEOTIDE SEQUENCE [LARGE SCALE GENOMIC DNA]</scope>
    <source>
        <strain evidence="2 3">M42-189</strain>
    </source>
</reference>
<name>A0ABR3S9Q4_9PLEO</name>
<evidence type="ECO:0000313" key="2">
    <source>
        <dbReference type="EMBL" id="KAL1613034.1"/>
    </source>
</evidence>
<evidence type="ECO:0000256" key="1">
    <source>
        <dbReference type="SAM" id="Coils"/>
    </source>
</evidence>
<evidence type="ECO:0000313" key="3">
    <source>
        <dbReference type="Proteomes" id="UP001521785"/>
    </source>
</evidence>
<comment type="caution">
    <text evidence="2">The sequence shown here is derived from an EMBL/GenBank/DDBJ whole genome shotgun (WGS) entry which is preliminary data.</text>
</comment>
<feature type="coiled-coil region" evidence="1">
    <location>
        <begin position="299"/>
        <end position="330"/>
    </location>
</feature>
<organism evidence="2 3">
    <name type="scientific">Paraconiothyrium brasiliense</name>
    <dbReference type="NCBI Taxonomy" id="300254"/>
    <lineage>
        <taxon>Eukaryota</taxon>
        <taxon>Fungi</taxon>
        <taxon>Dikarya</taxon>
        <taxon>Ascomycota</taxon>
        <taxon>Pezizomycotina</taxon>
        <taxon>Dothideomycetes</taxon>
        <taxon>Pleosporomycetidae</taxon>
        <taxon>Pleosporales</taxon>
        <taxon>Massarineae</taxon>
        <taxon>Didymosphaeriaceae</taxon>
        <taxon>Paraconiothyrium</taxon>
    </lineage>
</organism>
<protein>
    <submittedName>
        <fullName evidence="2">Uncharacterized protein</fullName>
    </submittedName>
</protein>
<proteinExistence type="predicted"/>
<keyword evidence="1" id="KW-0175">Coiled coil</keyword>
<gene>
    <name evidence="2" type="ORF">SLS60_001266</name>
</gene>
<accession>A0ABR3S9Q4</accession>
<dbReference type="Proteomes" id="UP001521785">
    <property type="component" value="Unassembled WGS sequence"/>
</dbReference>
<sequence>MPPLNLANSHDHQEELFHAGAQSLLVRMTALEDAMGDFGLYVSTQNTQNKPLKAWPKYDKYQSLAAASERLDDIVKRMEALIQRASFNKCYVNLYTAQARGISIKISNTIASSMKTMSEKTTDFDTKAEAGTRESIDQDADLTTIMAELAKLIKHLTAAADSTWAAMNVLESIPPEPSNEQGDKTTKKQSYLSWACWATVAALACIAVFNGHVMSGTRRAPQLPGLDDVIVDMQSVCGMVNKHLHVAAQVQNATLAEFNERFRMIEKALASNDERINNVCEGSIPHDQGSDIRNMKKWMGKLEADALEFKRNVQRAEVRMTTRINKLERKKGKGGGEMN</sequence>